<comment type="subcellular location">
    <subcellularLocation>
        <location evidence="2 8">Cell outer membrane</location>
        <topology evidence="2 8">Lipid-anchor</topology>
    </subcellularLocation>
</comment>
<evidence type="ECO:0000313" key="9">
    <source>
        <dbReference type="EMBL" id="ACL34763.1"/>
    </source>
</evidence>
<dbReference type="GO" id="GO:0009279">
    <property type="term" value="C:cell outer membrane"/>
    <property type="evidence" value="ECO:0007669"/>
    <property type="project" value="UniProtKB-SubCell"/>
</dbReference>
<gene>
    <name evidence="9" type="ORF">BGAPBR_H0002</name>
</gene>
<evidence type="ECO:0000256" key="7">
    <source>
        <dbReference type="ARBA" id="ARBA00023288"/>
    </source>
</evidence>
<evidence type="ECO:0000256" key="4">
    <source>
        <dbReference type="ARBA" id="ARBA00023136"/>
    </source>
</evidence>
<keyword evidence="7 8" id="KW-0449">Lipoprotein</keyword>
<keyword evidence="10" id="KW-1185">Reference proteome</keyword>
<evidence type="ECO:0000256" key="2">
    <source>
        <dbReference type="ARBA" id="ARBA00004459"/>
    </source>
</evidence>
<keyword evidence="4 8" id="KW-0472">Membrane</keyword>
<keyword evidence="6 8" id="KW-0998">Cell outer membrane</keyword>
<accession>B8F1F4</accession>
<evidence type="ECO:0000256" key="6">
    <source>
        <dbReference type="ARBA" id="ARBA00023237"/>
    </source>
</evidence>
<dbReference type="Proteomes" id="UP000006103">
    <property type="component" value="Plasmid PBr_lp28-3"/>
</dbReference>
<dbReference type="Pfam" id="PF00921">
    <property type="entry name" value="Lipoprotein_2"/>
    <property type="match status" value="1"/>
</dbReference>
<protein>
    <recommendedName>
        <fullName evidence="8">Variable large protein</fullName>
    </recommendedName>
</protein>
<name>B8F1F4_BORGR</name>
<evidence type="ECO:0000256" key="5">
    <source>
        <dbReference type="ARBA" id="ARBA00023139"/>
    </source>
</evidence>
<sequence length="44" mass="4708">MKKKNDKIAAAIVLRGMAKGGKFALADANGRKDLKNTVENAVYS</sequence>
<dbReference type="AlphaFoldDB" id="B8F1F4"/>
<proteinExistence type="predicted"/>
<geneLocation type="plasmid" evidence="9 10">
    <name>PBr_lp28-3</name>
</geneLocation>
<comment type="function">
    <text evidence="1 8">The Vlp and Vsp proteins are antigenically distinct proteins, only one vlp or vsp gene is transcriptionally active at any one time. Switching between these genes is a mechanism of host immune response evasion.</text>
</comment>
<reference evidence="9 10" key="1">
    <citation type="journal article" date="2011" name="J. Bacteriol.">
        <title>Whole-genome sequences of two Borrelia afzelii and two Borrelia garinii Lyme disease agent isolates.</title>
        <authorList>
            <person name="Casjens S.R."/>
            <person name="Mongodin E.F."/>
            <person name="Qiu W.-G."/>
            <person name="Dunn J.J."/>
            <person name="Luft B.J."/>
            <person name="Fraser-Liggett C.M."/>
            <person name="Schutzer S.E."/>
        </authorList>
    </citation>
    <scope>NUCLEOTIDE SEQUENCE [LARGE SCALE GENOMIC DNA]</scope>
    <source>
        <strain evidence="9 10">PBr</strain>
    </source>
</reference>
<dbReference type="InterPro" id="IPR000680">
    <property type="entry name" value="Borrelia_lipo"/>
</dbReference>
<keyword evidence="5 8" id="KW-0564">Palmitate</keyword>
<evidence type="ECO:0000256" key="3">
    <source>
        <dbReference type="ARBA" id="ARBA00022729"/>
    </source>
</evidence>
<evidence type="ECO:0000256" key="1">
    <source>
        <dbReference type="ARBA" id="ARBA00003932"/>
    </source>
</evidence>
<keyword evidence="9" id="KW-0614">Plasmid</keyword>
<evidence type="ECO:0000256" key="8">
    <source>
        <dbReference type="RuleBase" id="RU363105"/>
    </source>
</evidence>
<keyword evidence="3" id="KW-0732">Signal</keyword>
<evidence type="ECO:0000313" key="10">
    <source>
        <dbReference type="Proteomes" id="UP000006103"/>
    </source>
</evidence>
<dbReference type="EMBL" id="CP001307">
    <property type="protein sequence ID" value="ACL34763.1"/>
    <property type="molecule type" value="Genomic_DNA"/>
</dbReference>
<organism evidence="9 10">
    <name type="scientific">Borreliella garinii PBr</name>
    <dbReference type="NCBI Taxonomy" id="498743"/>
    <lineage>
        <taxon>Bacteria</taxon>
        <taxon>Pseudomonadati</taxon>
        <taxon>Spirochaetota</taxon>
        <taxon>Spirochaetia</taxon>
        <taxon>Spirochaetales</taxon>
        <taxon>Borreliaceae</taxon>
        <taxon>Borreliella</taxon>
    </lineage>
</organism>
<dbReference type="SUPFAM" id="SSF74748">
    <property type="entry name" value="Variable surface antigen VlsE"/>
    <property type="match status" value="1"/>
</dbReference>